<dbReference type="AlphaFoldDB" id="A0A6J5TF70"/>
<evidence type="ECO:0000313" key="2">
    <source>
        <dbReference type="Proteomes" id="UP000507222"/>
    </source>
</evidence>
<dbReference type="EMBL" id="CAEKDK010000001">
    <property type="protein sequence ID" value="CAB4262564.1"/>
    <property type="molecule type" value="Genomic_DNA"/>
</dbReference>
<protein>
    <submittedName>
        <fullName evidence="1">Uncharacterized protein</fullName>
    </submittedName>
</protein>
<name>A0A6J5TF70_PRUAR</name>
<evidence type="ECO:0000313" key="1">
    <source>
        <dbReference type="EMBL" id="CAB4262564.1"/>
    </source>
</evidence>
<proteinExistence type="predicted"/>
<dbReference type="Proteomes" id="UP000507222">
    <property type="component" value="Unassembled WGS sequence"/>
</dbReference>
<organism evidence="1 2">
    <name type="scientific">Prunus armeniaca</name>
    <name type="common">Apricot</name>
    <name type="synonym">Armeniaca vulgaris</name>
    <dbReference type="NCBI Taxonomy" id="36596"/>
    <lineage>
        <taxon>Eukaryota</taxon>
        <taxon>Viridiplantae</taxon>
        <taxon>Streptophyta</taxon>
        <taxon>Embryophyta</taxon>
        <taxon>Tracheophyta</taxon>
        <taxon>Spermatophyta</taxon>
        <taxon>Magnoliopsida</taxon>
        <taxon>eudicotyledons</taxon>
        <taxon>Gunneridae</taxon>
        <taxon>Pentapetalae</taxon>
        <taxon>rosids</taxon>
        <taxon>fabids</taxon>
        <taxon>Rosales</taxon>
        <taxon>Rosaceae</taxon>
        <taxon>Amygdaloideae</taxon>
        <taxon>Amygdaleae</taxon>
        <taxon>Prunus</taxon>
    </lineage>
</organism>
<reference evidence="1 2" key="1">
    <citation type="submission" date="2020-05" db="EMBL/GenBank/DDBJ databases">
        <authorList>
            <person name="Campoy J."/>
            <person name="Schneeberger K."/>
            <person name="Spophaly S."/>
        </authorList>
    </citation>
    <scope>NUCLEOTIDE SEQUENCE [LARGE SCALE GENOMIC DNA]</scope>
    <source>
        <strain evidence="1">PruArmRojPasFocal</strain>
    </source>
</reference>
<gene>
    <name evidence="1" type="ORF">CURHAP_LOCUS1837</name>
</gene>
<sequence length="89" mass="10693">MGGDALIRCLVNVIRPAFLLELRFRHSIMFRMTLCSYRQQEHALIDNYRVQEIEYDIDHEIHITDGQEQKLLHDEGKCYDIDWELVQED</sequence>
<accession>A0A6J5TF70</accession>